<dbReference type="PATRIC" id="fig|1053205.3.peg.5612"/>
<dbReference type="HOGENOM" id="CLU_178271_0_0_9"/>
<gene>
    <name evidence="2" type="ORF">IGA_05546</name>
</gene>
<dbReference type="Proteomes" id="UP000014003">
    <property type="component" value="Unassembled WGS sequence"/>
</dbReference>
<comment type="caution">
    <text evidence="2">The sequence shown here is derived from an EMBL/GenBank/DDBJ whole genome shotgun (WGS) entry which is preliminary data.</text>
</comment>
<accession>R8CI74</accession>
<evidence type="ECO:0000313" key="2">
    <source>
        <dbReference type="EMBL" id="EOO11283.1"/>
    </source>
</evidence>
<evidence type="ECO:0000313" key="3">
    <source>
        <dbReference type="Proteomes" id="UP000014003"/>
    </source>
</evidence>
<feature type="domain" description="SpoVT-AbrB" evidence="1">
    <location>
        <begin position="17"/>
        <end position="63"/>
    </location>
</feature>
<dbReference type="SMART" id="SM00966">
    <property type="entry name" value="SpoVT_AbrB"/>
    <property type="match status" value="1"/>
</dbReference>
<sequence length="93" mass="10514">MAMKGLMVMDKFERKVTKIGNSLGLTLPQDVYNKLNIGQGDVMSIEVREDDGVIEIRKKQQISMPEGVNPKFLEALNKTINKFDGAFKDLVER</sequence>
<name>R8CI74_BACCE</name>
<reference evidence="2 3" key="1">
    <citation type="submission" date="2012-12" db="EMBL/GenBank/DDBJ databases">
        <title>The Genome Sequence of Bacillus cereus HuA3-9.</title>
        <authorList>
            <consortium name="The Broad Institute Genome Sequencing Platform"/>
            <consortium name="The Broad Institute Genome Sequencing Center for Infectious Disease"/>
            <person name="Feldgarden M."/>
            <person name="Van der Auwera G.A."/>
            <person name="Mahillon J."/>
            <person name="Duprez V."/>
            <person name="Timmery S."/>
            <person name="Mattelet C."/>
            <person name="Dierick K."/>
            <person name="Sun M."/>
            <person name="Yu Z."/>
            <person name="Zhu L."/>
            <person name="Hu X."/>
            <person name="Shank E.B."/>
            <person name="Swiecicka I."/>
            <person name="Hansen B.M."/>
            <person name="Andrup L."/>
            <person name="Walker B."/>
            <person name="Young S.K."/>
            <person name="Zeng Q."/>
            <person name="Gargeya S."/>
            <person name="Fitzgerald M."/>
            <person name="Haas B."/>
            <person name="Abouelleil A."/>
            <person name="Alvarado L."/>
            <person name="Arachchi H.M."/>
            <person name="Berlin A.M."/>
            <person name="Chapman S.B."/>
            <person name="Dewar J."/>
            <person name="Goldberg J."/>
            <person name="Griggs A."/>
            <person name="Gujja S."/>
            <person name="Hansen M."/>
            <person name="Howarth C."/>
            <person name="Imamovic A."/>
            <person name="Larimer J."/>
            <person name="McCowan C."/>
            <person name="Murphy C."/>
            <person name="Neiman D."/>
            <person name="Pearson M."/>
            <person name="Priest M."/>
            <person name="Roberts A."/>
            <person name="Saif S."/>
            <person name="Shea T."/>
            <person name="Sisk P."/>
            <person name="Sykes S."/>
            <person name="Wortman J."/>
            <person name="Nusbaum C."/>
            <person name="Birren B."/>
        </authorList>
    </citation>
    <scope>NUCLEOTIDE SEQUENCE [LARGE SCALE GENOMIC DNA]</scope>
    <source>
        <strain evidence="2 3">HuA3-9</strain>
    </source>
</reference>
<proteinExistence type="predicted"/>
<dbReference type="InterPro" id="IPR007159">
    <property type="entry name" value="SpoVT-AbrB_dom"/>
</dbReference>
<dbReference type="InterPro" id="IPR037914">
    <property type="entry name" value="SpoVT-AbrB_sf"/>
</dbReference>
<dbReference type="AlphaFoldDB" id="R8CI74"/>
<dbReference type="SUPFAM" id="SSF89447">
    <property type="entry name" value="AbrB/MazE/MraZ-like"/>
    <property type="match status" value="1"/>
</dbReference>
<evidence type="ECO:0000259" key="1">
    <source>
        <dbReference type="SMART" id="SM00966"/>
    </source>
</evidence>
<dbReference type="Gene3D" id="2.10.260.10">
    <property type="match status" value="1"/>
</dbReference>
<dbReference type="GO" id="GO:0003677">
    <property type="term" value="F:DNA binding"/>
    <property type="evidence" value="ECO:0007669"/>
    <property type="project" value="InterPro"/>
</dbReference>
<organism evidence="2 3">
    <name type="scientific">Bacillus cereus HuA3-9</name>
    <dbReference type="NCBI Taxonomy" id="1053205"/>
    <lineage>
        <taxon>Bacteria</taxon>
        <taxon>Bacillati</taxon>
        <taxon>Bacillota</taxon>
        <taxon>Bacilli</taxon>
        <taxon>Bacillales</taxon>
        <taxon>Bacillaceae</taxon>
        <taxon>Bacillus</taxon>
        <taxon>Bacillus cereus group</taxon>
    </lineage>
</organism>
<dbReference type="EMBL" id="AHDZ01000070">
    <property type="protein sequence ID" value="EOO11283.1"/>
    <property type="molecule type" value="Genomic_DNA"/>
</dbReference>
<dbReference type="Pfam" id="PF04014">
    <property type="entry name" value="MazE_antitoxin"/>
    <property type="match status" value="1"/>
</dbReference>
<protein>
    <recommendedName>
        <fullName evidence="1">SpoVT-AbrB domain-containing protein</fullName>
    </recommendedName>
</protein>
<dbReference type="RefSeq" id="WP_016094779.1">
    <property type="nucleotide sequence ID" value="NZ_KB976126.1"/>
</dbReference>